<keyword evidence="3" id="KW-1185">Reference proteome</keyword>
<dbReference type="PANTHER" id="PTHR37539:SF1">
    <property type="entry name" value="ER-BOUND OXYGENASE MPAB_MPAB'_RUBBER OXYGENASE CATALYTIC DOMAIN-CONTAINING PROTEIN"/>
    <property type="match status" value="1"/>
</dbReference>
<dbReference type="OrthoDB" id="6361347at2759"/>
<dbReference type="PANTHER" id="PTHR37539">
    <property type="entry name" value="SECRETED PROTEIN-RELATED"/>
    <property type="match status" value="1"/>
</dbReference>
<evidence type="ECO:0000313" key="2">
    <source>
        <dbReference type="EMBL" id="KAG0268491.1"/>
    </source>
</evidence>
<sequence>MECPAGFSFTPLKGGPLAAVTEHLTAGQRFLFWDYDITWSDNHMRASELEPYRMMGDPLADNALEALGIKHGQDAYEALVAYTSRPIEEQADDAPRKFMESVTTVPSWVDWSKIQQGQAVHCALLHFSLAGGFNLPKISKVLTSTGYLAGDKTKYRVLETAQFVVDVMQTPDSLKPETGAAWKSIIQVRFLHAQVRQKLSRLSKAHSKYYNVQEYGVPINQEDMSGTLYSFSAVVWKVMEERMGVAMTRQEQEDYLHVWRYIGYIMGVDPVFDPASSVDRANAILESIILHLTDPSHSGGQLCAGLLHSMHGSSSSLLRPDPYKLHMAMAEFLLGPQVWSLMGHAPTSLYYRVLKRLILRLLHLDLWSVSKMPRWWFRARFSIILWLQNRAIRAELGSKRTNFALSKEPKVLPHDLAGLSPGPGSPPVGHLSKTESSASATKASWQSRALLTTFSVAVLVIAARNRKHQRTVALLPRLPKMLDHTLMRFVSPFLLS</sequence>
<comment type="caution">
    <text evidence="2">The sequence shown here is derived from an EMBL/GenBank/DDBJ whole genome shotgun (WGS) entry which is preliminary data.</text>
</comment>
<name>A0A9P6QH48_9FUNG</name>
<dbReference type="Proteomes" id="UP000807716">
    <property type="component" value="Unassembled WGS sequence"/>
</dbReference>
<evidence type="ECO:0000313" key="3">
    <source>
        <dbReference type="Proteomes" id="UP000807716"/>
    </source>
</evidence>
<dbReference type="InterPro" id="IPR018713">
    <property type="entry name" value="MPAB/Lcp_cat_dom"/>
</dbReference>
<evidence type="ECO:0000259" key="1">
    <source>
        <dbReference type="Pfam" id="PF09995"/>
    </source>
</evidence>
<dbReference type="Pfam" id="PF09995">
    <property type="entry name" value="MPAB_Lcp_cat"/>
    <property type="match status" value="1"/>
</dbReference>
<dbReference type="EMBL" id="JAAAJB010000049">
    <property type="protein sequence ID" value="KAG0268491.1"/>
    <property type="molecule type" value="Genomic_DNA"/>
</dbReference>
<dbReference type="AlphaFoldDB" id="A0A9P6QH48"/>
<proteinExistence type="predicted"/>
<reference evidence="2" key="1">
    <citation type="journal article" date="2020" name="Fungal Divers.">
        <title>Resolving the Mortierellaceae phylogeny through synthesis of multi-gene phylogenetics and phylogenomics.</title>
        <authorList>
            <person name="Vandepol N."/>
            <person name="Liber J."/>
            <person name="Desiro A."/>
            <person name="Na H."/>
            <person name="Kennedy M."/>
            <person name="Barry K."/>
            <person name="Grigoriev I.V."/>
            <person name="Miller A.N."/>
            <person name="O'Donnell K."/>
            <person name="Stajich J.E."/>
            <person name="Bonito G."/>
        </authorList>
    </citation>
    <scope>NUCLEOTIDE SEQUENCE</scope>
    <source>
        <strain evidence="2">BC1065</strain>
    </source>
</reference>
<dbReference type="GO" id="GO:0016491">
    <property type="term" value="F:oxidoreductase activity"/>
    <property type="evidence" value="ECO:0007669"/>
    <property type="project" value="InterPro"/>
</dbReference>
<feature type="domain" description="ER-bound oxygenase mpaB/mpaB'/Rubber oxygenase catalytic" evidence="1">
    <location>
        <begin position="151"/>
        <end position="355"/>
    </location>
</feature>
<accession>A0A9P6QH48</accession>
<organism evidence="2 3">
    <name type="scientific">Actinomortierella ambigua</name>
    <dbReference type="NCBI Taxonomy" id="1343610"/>
    <lineage>
        <taxon>Eukaryota</taxon>
        <taxon>Fungi</taxon>
        <taxon>Fungi incertae sedis</taxon>
        <taxon>Mucoromycota</taxon>
        <taxon>Mortierellomycotina</taxon>
        <taxon>Mortierellomycetes</taxon>
        <taxon>Mortierellales</taxon>
        <taxon>Mortierellaceae</taxon>
        <taxon>Actinomortierella</taxon>
    </lineage>
</organism>
<protein>
    <recommendedName>
        <fullName evidence="1">ER-bound oxygenase mpaB/mpaB'/Rubber oxygenase catalytic domain-containing protein</fullName>
    </recommendedName>
</protein>
<dbReference type="InterPro" id="IPR037473">
    <property type="entry name" value="Lcp-like"/>
</dbReference>
<gene>
    <name evidence="2" type="ORF">DFQ27_006556</name>
</gene>